<dbReference type="Proteomes" id="UP000004995">
    <property type="component" value="Unassembled WGS sequence"/>
</dbReference>
<dbReference type="EMBL" id="AGNK02003622">
    <property type="status" value="NOT_ANNOTATED_CDS"/>
    <property type="molecule type" value="Genomic_DNA"/>
</dbReference>
<reference evidence="2" key="1">
    <citation type="journal article" date="2012" name="Nat. Biotechnol.">
        <title>Reference genome sequence of the model plant Setaria.</title>
        <authorList>
            <person name="Bennetzen J.L."/>
            <person name="Schmutz J."/>
            <person name="Wang H."/>
            <person name="Percifield R."/>
            <person name="Hawkins J."/>
            <person name="Pontaroli A.C."/>
            <person name="Estep M."/>
            <person name="Feng L."/>
            <person name="Vaughn J.N."/>
            <person name="Grimwood J."/>
            <person name="Jenkins J."/>
            <person name="Barry K."/>
            <person name="Lindquist E."/>
            <person name="Hellsten U."/>
            <person name="Deshpande S."/>
            <person name="Wang X."/>
            <person name="Wu X."/>
            <person name="Mitros T."/>
            <person name="Triplett J."/>
            <person name="Yang X."/>
            <person name="Ye C.Y."/>
            <person name="Mauro-Herrera M."/>
            <person name="Wang L."/>
            <person name="Li P."/>
            <person name="Sharma M."/>
            <person name="Sharma R."/>
            <person name="Ronald P.C."/>
            <person name="Panaud O."/>
            <person name="Kellogg E.A."/>
            <person name="Brutnell T.P."/>
            <person name="Doust A.N."/>
            <person name="Tuskan G.A."/>
            <person name="Rokhsar D."/>
            <person name="Devos K.M."/>
        </authorList>
    </citation>
    <scope>NUCLEOTIDE SEQUENCE [LARGE SCALE GENOMIC DNA]</scope>
    <source>
        <strain evidence="2">cv. Yugu1</strain>
    </source>
</reference>
<proteinExistence type="predicted"/>
<evidence type="ECO:0000313" key="2">
    <source>
        <dbReference type="Proteomes" id="UP000004995"/>
    </source>
</evidence>
<evidence type="ECO:0000313" key="1">
    <source>
        <dbReference type="EnsemblPlants" id="KQL01121"/>
    </source>
</evidence>
<dbReference type="InParanoid" id="K3YNV3"/>
<sequence length="30" mass="3435">MLLLLATYISNEFVTELGIQLNFLEPLEIP</sequence>
<keyword evidence="2" id="KW-1185">Reference proteome</keyword>
<accession>K3YNV3</accession>
<dbReference type="HOGENOM" id="CLU_3407040_0_0_1"/>
<dbReference type="Gramene" id="KQL01121">
    <property type="protein sequence ID" value="KQL01121"/>
    <property type="gene ID" value="SETIT_015945mg"/>
</dbReference>
<name>K3YNV3_SETIT</name>
<dbReference type="AlphaFoldDB" id="K3YNV3"/>
<dbReference type="EnsemblPlants" id="KQL01121">
    <property type="protein sequence ID" value="KQL01121"/>
    <property type="gene ID" value="SETIT_015945mg"/>
</dbReference>
<protein>
    <submittedName>
        <fullName evidence="1">Uncharacterized protein</fullName>
    </submittedName>
</protein>
<organism evidence="1 2">
    <name type="scientific">Setaria italica</name>
    <name type="common">Foxtail millet</name>
    <name type="synonym">Panicum italicum</name>
    <dbReference type="NCBI Taxonomy" id="4555"/>
    <lineage>
        <taxon>Eukaryota</taxon>
        <taxon>Viridiplantae</taxon>
        <taxon>Streptophyta</taxon>
        <taxon>Embryophyta</taxon>
        <taxon>Tracheophyta</taxon>
        <taxon>Spermatophyta</taxon>
        <taxon>Magnoliopsida</taxon>
        <taxon>Liliopsida</taxon>
        <taxon>Poales</taxon>
        <taxon>Poaceae</taxon>
        <taxon>PACMAD clade</taxon>
        <taxon>Panicoideae</taxon>
        <taxon>Panicodae</taxon>
        <taxon>Paniceae</taxon>
        <taxon>Cenchrinae</taxon>
        <taxon>Setaria</taxon>
    </lineage>
</organism>
<reference evidence="1" key="2">
    <citation type="submission" date="2018-08" db="UniProtKB">
        <authorList>
            <consortium name="EnsemblPlants"/>
        </authorList>
    </citation>
    <scope>IDENTIFICATION</scope>
    <source>
        <strain evidence="1">Yugu1</strain>
    </source>
</reference>